<keyword evidence="2" id="KW-1003">Cell membrane</keyword>
<sequence length="800" mass="90003">MLKNYFKIAFRHLLKNKSFSLLNIFGLALGVAAFIVILLYVNYEKSYDTFDGSENIFRVYMDYIEGGQYVPGDAQTYNLTGPTLKSEFPEIEEQVRLYRLEKVTFISGEKVIEQPNGSLTDPTYFDIFKPTLLKGSREDFSKPNTIILTQSLSKKIFGNENPIGQTLSVFYGSESLMEVVAVIEDIPENTHLRMNFFISFETIKTWDAMSGQAELNWNQNNFFTYIQVSDQADTKSLQAKIMASDFEEDPDERHNIEPLSDIHLYSDKPYEAEANGSVKRVRFLSAIAFVILILSWLNYVNLATAKSLERSREVGVRKVAGANRGQLVLQSLTESFVLNVLAFLLAILLVYLLLPVFNDFVGKPLQLDFTNYSGALSIFGFILIGSIVAGLYPAFVISGFTPVKALKGKVQVNRGSIGIRKGLITLQFFATAVLIIGTLVVVKQLNFLREQPIGVDLAQVVALQGEILESQTDSLTKQKFKTLEGELKKLPFVDMVSRSSTYPGDGYDNLSSTVGITSPKGETDERQLFYLYSATPEYFRTLDLNFAAGEAFLPSRENIVMNETFARQLGYVNPEELVGETVNFWGQDWKVSGVVEDYHHFGLKDKIEPLMIVQVFGMDNILVKINTRENSAVGIAKSLAAIQKKWKTIFPQSTMDYTFLDKKFDSQYKEDKKFTTAFQIFTGLVIFIAALGLFGLSSYTILKRRKEIGIRKVSGASVFQILTLLNKDFLKWVCIAFVFAMPVGWYLMTSWLDGFAYKTMISWWVYVTTGAALLITAIIAVSFQAIKAAIANPVKSLRTE</sequence>
<dbReference type="Pfam" id="PF02687">
    <property type="entry name" value="FtsX"/>
    <property type="match status" value="2"/>
</dbReference>
<dbReference type="RefSeq" id="WP_128765961.1">
    <property type="nucleotide sequence ID" value="NZ_JBHUOO010000016.1"/>
</dbReference>
<proteinExistence type="predicted"/>
<evidence type="ECO:0000256" key="6">
    <source>
        <dbReference type="SAM" id="Phobius"/>
    </source>
</evidence>
<dbReference type="EMBL" id="QOVK01000011">
    <property type="protein sequence ID" value="RXG20391.1"/>
    <property type="molecule type" value="Genomic_DNA"/>
</dbReference>
<evidence type="ECO:0000259" key="8">
    <source>
        <dbReference type="Pfam" id="PF12704"/>
    </source>
</evidence>
<feature type="transmembrane region" description="Helical" evidence="6">
    <location>
        <begin position="283"/>
        <end position="302"/>
    </location>
</feature>
<comment type="subcellular location">
    <subcellularLocation>
        <location evidence="1">Cell membrane</location>
        <topology evidence="1">Multi-pass membrane protein</topology>
    </subcellularLocation>
</comment>
<evidence type="ECO:0000256" key="4">
    <source>
        <dbReference type="ARBA" id="ARBA00022989"/>
    </source>
</evidence>
<feature type="domain" description="ABC3 transporter permease C-terminal" evidence="7">
    <location>
        <begin position="680"/>
        <end position="793"/>
    </location>
</feature>
<dbReference type="AlphaFoldDB" id="A0A4Q0P289"/>
<feature type="transmembrane region" description="Helical" evidence="6">
    <location>
        <begin position="422"/>
        <end position="442"/>
    </location>
</feature>
<keyword evidence="4 6" id="KW-1133">Transmembrane helix</keyword>
<dbReference type="OrthoDB" id="8740261at2"/>
<feature type="transmembrane region" description="Helical" evidence="6">
    <location>
        <begin position="336"/>
        <end position="354"/>
    </location>
</feature>
<dbReference type="InterPro" id="IPR025857">
    <property type="entry name" value="MacB_PCD"/>
</dbReference>
<protein>
    <submittedName>
        <fullName evidence="9">Putative ABC transport system permease protein</fullName>
    </submittedName>
</protein>
<dbReference type="Pfam" id="PF12704">
    <property type="entry name" value="MacB_PCD"/>
    <property type="match status" value="2"/>
</dbReference>
<evidence type="ECO:0000256" key="2">
    <source>
        <dbReference type="ARBA" id="ARBA00022475"/>
    </source>
</evidence>
<keyword evidence="5 6" id="KW-0472">Membrane</keyword>
<evidence type="ECO:0000256" key="1">
    <source>
        <dbReference type="ARBA" id="ARBA00004651"/>
    </source>
</evidence>
<dbReference type="InterPro" id="IPR003838">
    <property type="entry name" value="ABC3_permease_C"/>
</dbReference>
<accession>A0A4Q0P289</accession>
<keyword evidence="10" id="KW-1185">Reference proteome</keyword>
<dbReference type="InterPro" id="IPR050250">
    <property type="entry name" value="Macrolide_Exporter_MacB"/>
</dbReference>
<feature type="transmembrane region" description="Helical" evidence="6">
    <location>
        <begin position="729"/>
        <end position="748"/>
    </location>
</feature>
<reference evidence="9 10" key="1">
    <citation type="submission" date="2018-07" db="EMBL/GenBank/DDBJ databases">
        <title>Leeuwenhoekiella genomics.</title>
        <authorList>
            <person name="Tahon G."/>
            <person name="Willems A."/>
        </authorList>
    </citation>
    <scope>NUCLEOTIDE SEQUENCE [LARGE SCALE GENOMIC DNA]</scope>
    <source>
        <strain evidence="9 10">LMG 29608</strain>
    </source>
</reference>
<feature type="domain" description="MacB-like periplasmic core" evidence="8">
    <location>
        <begin position="436"/>
        <end position="602"/>
    </location>
</feature>
<evidence type="ECO:0000313" key="9">
    <source>
        <dbReference type="EMBL" id="RXG20391.1"/>
    </source>
</evidence>
<feature type="domain" description="ABC3 transporter permease C-terminal" evidence="7">
    <location>
        <begin position="286"/>
        <end position="399"/>
    </location>
</feature>
<evidence type="ECO:0000256" key="3">
    <source>
        <dbReference type="ARBA" id="ARBA00022692"/>
    </source>
</evidence>
<dbReference type="GO" id="GO:0005886">
    <property type="term" value="C:plasma membrane"/>
    <property type="evidence" value="ECO:0007669"/>
    <property type="project" value="UniProtKB-SubCell"/>
</dbReference>
<feature type="transmembrane region" description="Helical" evidence="6">
    <location>
        <begin position="680"/>
        <end position="702"/>
    </location>
</feature>
<evidence type="ECO:0000259" key="7">
    <source>
        <dbReference type="Pfam" id="PF02687"/>
    </source>
</evidence>
<evidence type="ECO:0000313" key="10">
    <source>
        <dbReference type="Proteomes" id="UP000289859"/>
    </source>
</evidence>
<keyword evidence="3 6" id="KW-0812">Transmembrane</keyword>
<dbReference type="GO" id="GO:0022857">
    <property type="term" value="F:transmembrane transporter activity"/>
    <property type="evidence" value="ECO:0007669"/>
    <property type="project" value="TreeGrafter"/>
</dbReference>
<dbReference type="PANTHER" id="PTHR30572">
    <property type="entry name" value="MEMBRANE COMPONENT OF TRANSPORTER-RELATED"/>
    <property type="match status" value="1"/>
</dbReference>
<organism evidence="9 10">
    <name type="scientific">Leeuwenhoekiella polynyae</name>
    <dbReference type="NCBI Taxonomy" id="1550906"/>
    <lineage>
        <taxon>Bacteria</taxon>
        <taxon>Pseudomonadati</taxon>
        <taxon>Bacteroidota</taxon>
        <taxon>Flavobacteriia</taxon>
        <taxon>Flavobacteriales</taxon>
        <taxon>Flavobacteriaceae</taxon>
        <taxon>Leeuwenhoekiella</taxon>
    </lineage>
</organism>
<feature type="transmembrane region" description="Helical" evidence="6">
    <location>
        <begin position="374"/>
        <end position="401"/>
    </location>
</feature>
<dbReference type="PANTHER" id="PTHR30572:SF18">
    <property type="entry name" value="ABC-TYPE MACROLIDE FAMILY EXPORT SYSTEM PERMEASE COMPONENT 2"/>
    <property type="match status" value="1"/>
</dbReference>
<comment type="caution">
    <text evidence="9">The sequence shown here is derived from an EMBL/GenBank/DDBJ whole genome shotgun (WGS) entry which is preliminary data.</text>
</comment>
<name>A0A4Q0P289_9FLAO</name>
<gene>
    <name evidence="9" type="ORF">DSM02_2562</name>
</gene>
<feature type="transmembrane region" description="Helical" evidence="6">
    <location>
        <begin position="763"/>
        <end position="786"/>
    </location>
</feature>
<evidence type="ECO:0000256" key="5">
    <source>
        <dbReference type="ARBA" id="ARBA00023136"/>
    </source>
</evidence>
<feature type="domain" description="MacB-like periplasmic core" evidence="8">
    <location>
        <begin position="20"/>
        <end position="241"/>
    </location>
</feature>
<dbReference type="Proteomes" id="UP000289859">
    <property type="component" value="Unassembled WGS sequence"/>
</dbReference>
<feature type="transmembrane region" description="Helical" evidence="6">
    <location>
        <begin position="21"/>
        <end position="41"/>
    </location>
</feature>